<dbReference type="EMBL" id="KV498563">
    <property type="protein sequence ID" value="OCT55346.1"/>
    <property type="molecule type" value="Genomic_DNA"/>
</dbReference>
<proteinExistence type="predicted"/>
<feature type="region of interest" description="Disordered" evidence="1">
    <location>
        <begin position="1"/>
        <end position="91"/>
    </location>
</feature>
<organism evidence="2">
    <name type="scientific">Xenopus laevis</name>
    <name type="common">African clawed frog</name>
    <dbReference type="NCBI Taxonomy" id="8355"/>
    <lineage>
        <taxon>Eukaryota</taxon>
        <taxon>Metazoa</taxon>
        <taxon>Chordata</taxon>
        <taxon>Craniata</taxon>
        <taxon>Vertebrata</taxon>
        <taxon>Euteleostomi</taxon>
        <taxon>Amphibia</taxon>
        <taxon>Batrachia</taxon>
        <taxon>Anura</taxon>
        <taxon>Pipoidea</taxon>
        <taxon>Pipidae</taxon>
        <taxon>Xenopodinae</taxon>
        <taxon>Xenopus</taxon>
        <taxon>Xenopus</taxon>
    </lineage>
</organism>
<dbReference type="AlphaFoldDB" id="A0A974BNC7"/>
<feature type="compositionally biased region" description="Basic and acidic residues" evidence="1">
    <location>
        <begin position="7"/>
        <end position="42"/>
    </location>
</feature>
<sequence>MIKRRRFEVGEIEKKSQVEKKTSEGKSIKKRAVEEGQLQKERQAKKKSSKLERIKTSQVAKDDRKITEENSKERNVEQNEGNSRRSRPEDLLEGKEKTLPLLYVFNRGIYCRYIITECEIAQCRYKHFC</sequence>
<accession>A0A974BNC7</accession>
<protein>
    <submittedName>
        <fullName evidence="2">Uncharacterized protein</fullName>
    </submittedName>
</protein>
<gene>
    <name evidence="2" type="ORF">XELAEV_18002778mg</name>
</gene>
<reference evidence="2" key="1">
    <citation type="submission" date="2016-05" db="EMBL/GenBank/DDBJ databases">
        <title>WGS assembly of Xenopus laevis.</title>
        <authorList>
            <person name="Session A."/>
            <person name="Uno Y."/>
            <person name="Kwon T."/>
            <person name="Chapman J."/>
            <person name="Toyoda A."/>
            <person name="Takahashi S."/>
            <person name="Fukui A."/>
            <person name="Hikosaka A."/>
            <person name="Putnam N."/>
            <person name="Stites J."/>
            <person name="Van Heeringen S."/>
            <person name="Quigley I."/>
            <person name="Heinz S."/>
            <person name="Hellsten U."/>
            <person name="Lyons J."/>
            <person name="Suzuki A."/>
            <person name="Kondo M."/>
            <person name="Ogino H."/>
            <person name="Ochi H."/>
            <person name="Bogdanovic O."/>
            <person name="Lister R."/>
            <person name="Georgiou G."/>
            <person name="Paranjpe S."/>
            <person name="Van Kruijsbergen I."/>
            <person name="Mozaffari S."/>
            <person name="Shu S."/>
            <person name="Schmutz J."/>
            <person name="Jenkins J."/>
            <person name="Grimwood J."/>
            <person name="Carlson J."/>
            <person name="Mitros T."/>
            <person name="Simakov O."/>
            <person name="Heald R."/>
            <person name="Miller K."/>
            <person name="Haudenschild C."/>
            <person name="Kuroki Y."/>
            <person name="Tanaka T."/>
            <person name="Michiue T."/>
            <person name="Watanabe M."/>
            <person name="Kinoshita T."/>
            <person name="Ohta Y."/>
            <person name="Mawaribuchi S."/>
            <person name="Suzuki Y."/>
            <person name="Haramoto Y."/>
            <person name="Yamamoto T."/>
            <person name="Takagi C."/>
            <person name="Kitzman J."/>
            <person name="Shendure J."/>
            <person name="Nakayama T."/>
            <person name="Izutsu Y."/>
            <person name="Robert J."/>
            <person name="Dichmann D."/>
            <person name="Flajnik M."/>
            <person name="Houston D."/>
            <person name="Marcotte E."/>
            <person name="Wallingford J."/>
            <person name="Ito Y."/>
            <person name="Asashima M."/>
            <person name="Ueno N."/>
            <person name="Matsuda Y."/>
            <person name="Jan Veenstra G."/>
            <person name="Fujiyama A."/>
            <person name="Harland R."/>
            <person name="Taira M."/>
            <person name="Rokhsar D.S."/>
        </authorList>
    </citation>
    <scope>NUCLEOTIDE SEQUENCE</scope>
    <source>
        <strain evidence="2">J</strain>
        <tissue evidence="2">Blood</tissue>
    </source>
</reference>
<evidence type="ECO:0000313" key="2">
    <source>
        <dbReference type="EMBL" id="OCT55346.1"/>
    </source>
</evidence>
<evidence type="ECO:0000256" key="1">
    <source>
        <dbReference type="SAM" id="MobiDB-lite"/>
    </source>
</evidence>
<name>A0A974BNC7_XENLA</name>
<dbReference type="Proteomes" id="UP000694892">
    <property type="component" value="Unassembled WGS sequence"/>
</dbReference>
<feature type="compositionally biased region" description="Basic and acidic residues" evidence="1">
    <location>
        <begin position="49"/>
        <end position="91"/>
    </location>
</feature>